<keyword evidence="12 25" id="KW-0732">Signal</keyword>
<dbReference type="PROSITE" id="PS50011">
    <property type="entry name" value="PROTEIN_KINASE_DOM"/>
    <property type="match status" value="1"/>
</dbReference>
<evidence type="ECO:0000256" key="10">
    <source>
        <dbReference type="ARBA" id="ARBA00022679"/>
    </source>
</evidence>
<keyword evidence="8" id="KW-0597">Phosphoprotein</keyword>
<comment type="caution">
    <text evidence="27">The sequence shown here is derived from an EMBL/GenBank/DDBJ whole genome shotgun (WGS) entry which is preliminary data.</text>
</comment>
<evidence type="ECO:0000256" key="3">
    <source>
        <dbReference type="ARBA" id="ARBA00008684"/>
    </source>
</evidence>
<organism evidence="27 28">
    <name type="scientific">Castilleja foliolosa</name>
    <dbReference type="NCBI Taxonomy" id="1961234"/>
    <lineage>
        <taxon>Eukaryota</taxon>
        <taxon>Viridiplantae</taxon>
        <taxon>Streptophyta</taxon>
        <taxon>Embryophyta</taxon>
        <taxon>Tracheophyta</taxon>
        <taxon>Spermatophyta</taxon>
        <taxon>Magnoliopsida</taxon>
        <taxon>eudicotyledons</taxon>
        <taxon>Gunneridae</taxon>
        <taxon>Pentapetalae</taxon>
        <taxon>asterids</taxon>
        <taxon>lamiids</taxon>
        <taxon>Lamiales</taxon>
        <taxon>Orobanchaceae</taxon>
        <taxon>Pedicularideae</taxon>
        <taxon>Castillejinae</taxon>
        <taxon>Castilleja</taxon>
    </lineage>
</organism>
<evidence type="ECO:0000256" key="2">
    <source>
        <dbReference type="ARBA" id="ARBA00004479"/>
    </source>
</evidence>
<dbReference type="SMART" id="SM00369">
    <property type="entry name" value="LRR_TYP"/>
    <property type="match status" value="6"/>
</dbReference>
<dbReference type="InterPro" id="IPR050647">
    <property type="entry name" value="Plant_LRR-RLKs"/>
</dbReference>
<dbReference type="GO" id="GO:0051707">
    <property type="term" value="P:response to other organism"/>
    <property type="evidence" value="ECO:0007669"/>
    <property type="project" value="UniProtKB-ARBA"/>
</dbReference>
<comment type="similarity">
    <text evidence="3">Belongs to the protein kinase superfamily. Ser/Thr protein kinase family.</text>
</comment>
<dbReference type="FunFam" id="3.80.10.10:FF:000213">
    <property type="entry name" value="Tyrosine-sulfated glycopeptide receptor 1"/>
    <property type="match status" value="1"/>
</dbReference>
<dbReference type="InterPro" id="IPR001611">
    <property type="entry name" value="Leu-rich_rpt"/>
</dbReference>
<evidence type="ECO:0000256" key="22">
    <source>
        <dbReference type="ARBA" id="ARBA00048679"/>
    </source>
</evidence>
<dbReference type="GO" id="GO:0004674">
    <property type="term" value="F:protein serine/threonine kinase activity"/>
    <property type="evidence" value="ECO:0007669"/>
    <property type="project" value="UniProtKB-KW"/>
</dbReference>
<keyword evidence="14 23" id="KW-0547">Nucleotide-binding</keyword>
<evidence type="ECO:0000256" key="6">
    <source>
        <dbReference type="ARBA" id="ARBA00022475"/>
    </source>
</evidence>
<keyword evidence="18 24" id="KW-0472">Membrane</keyword>
<dbReference type="InterPro" id="IPR008271">
    <property type="entry name" value="Ser/Thr_kinase_AS"/>
</dbReference>
<feature type="binding site" evidence="23">
    <location>
        <position position="808"/>
    </location>
    <ligand>
        <name>ATP</name>
        <dbReference type="ChEBI" id="CHEBI:30616"/>
    </ligand>
</feature>
<dbReference type="InterPro" id="IPR000719">
    <property type="entry name" value="Prot_kinase_dom"/>
</dbReference>
<dbReference type="PROSITE" id="PS00107">
    <property type="entry name" value="PROTEIN_KINASE_ATP"/>
    <property type="match status" value="1"/>
</dbReference>
<evidence type="ECO:0000313" key="27">
    <source>
        <dbReference type="EMBL" id="KAL3632129.1"/>
    </source>
</evidence>
<dbReference type="FunFam" id="3.80.10.10:FF:000129">
    <property type="entry name" value="Leucine-rich repeat receptor-like kinase"/>
    <property type="match status" value="1"/>
</dbReference>
<gene>
    <name evidence="27" type="ORF">CASFOL_025113</name>
</gene>
<comment type="subcellular location">
    <subcellularLocation>
        <location evidence="1">Cell membrane</location>
    </subcellularLocation>
    <subcellularLocation>
        <location evidence="2">Membrane</location>
        <topology evidence="2">Single-pass type I membrane protein</topology>
    </subcellularLocation>
</comment>
<evidence type="ECO:0000256" key="16">
    <source>
        <dbReference type="ARBA" id="ARBA00022840"/>
    </source>
</evidence>
<sequence length="1060" mass="117346">MLSMTSIHRFSILLFKITLILISSFIHTCYGACNPLDRDSLSSFNLSLSSSPSLDWSLSVDCCDWEGISCNGGSGRVTNLWLPYRGLVGSISPSILNLTSLTQLTLSHNSLSGPLPARFFESLNQLQVIDLSDNRLIGELNSSDTLPAKARIFNISSNQFHGPILTPFIETGLNLEMFDVNNNSFTGTIPSVICSFSSSIKKLDFSNNDFTGLINPGFGQCTNLISLRAGFNNLFGLVPSDIYGLLPLEELYLPVNSLSGPIDPSLLNLTNLKSLALFSNELTGQIPEEIGRLFKLEQLELHINNLNGPVPNSLSNCTNLTLLNLRVNFLGGELSSLNFSRFIQLNTVDLGNNFFTGNLPRTLFLCKTLVAVRFATNKLSGEVVPETASLPFLSFLTLSNNSLTNITGAIRILSRCQNLRALILAKNFYGEALLDDEGLVGFQNTQLLGLGGCYFTGRIPMWLSQLNKIEVLDLSYNFLKGFVPGWFGDLPNLFYLDLQGNLLTGTFPMDLFKIRLLSSKSNSDEVKNSNLELPILSRPDNISNLIYNKLSYFPSALYLANNSISGPIPAEIGQFKYIVALDLSNNSFTGRIPDTISNLTNLERLDLSGNDLTGEIPVSLQNLNFLSSFKVANNDLEGPIPTGGQFGTFMSSSYEGNPRLCGRVLQRSCSSTQSGSTDRSKTRNGHNRKKIIILTLVVSCTIFTMILLLYLFFSRKKVISKSEIDEKDLEAISFNSSGVFPEHSKEPTQPSLVVIFPTNESNKMKGLTIADILKFTDNFNQANIIGCGGFGLVFKATLSDGSNVAIKKLSGDTGLIEREFKAEIEALSTAQHKNIVTLQGYCLHDGCRLLIYSYMENGSLDYWLHEWPDGPSMLNWPARLKIARGASDGVAYMHETCKPHIVHRDLKSSNILLDHDFEAHVADFGLARLIMPYDTHVSTELVGTLGYIPPEYSESWMATLRGDMYSFGVVLLELLTGKRPVEVFKARMSKDLVVWVQEMRNEARGNEIFDPTLRGKGFEDEMARVLDVACMCVRKNPLDRPRITEVVDWLKNVGPDWQTT</sequence>
<feature type="transmembrane region" description="Helical" evidence="24">
    <location>
        <begin position="691"/>
        <end position="713"/>
    </location>
</feature>
<evidence type="ECO:0000256" key="15">
    <source>
        <dbReference type="ARBA" id="ARBA00022777"/>
    </source>
</evidence>
<dbReference type="PANTHER" id="PTHR48056:SF18">
    <property type="entry name" value="NON-SPECIFIC SERINE_THREONINE PROTEIN KINASE"/>
    <property type="match status" value="1"/>
</dbReference>
<dbReference type="GO" id="GO:0006952">
    <property type="term" value="P:defense response"/>
    <property type="evidence" value="ECO:0007669"/>
    <property type="project" value="UniProtKB-ARBA"/>
</dbReference>
<dbReference type="GO" id="GO:0005524">
    <property type="term" value="F:ATP binding"/>
    <property type="evidence" value="ECO:0007669"/>
    <property type="project" value="UniProtKB-UniRule"/>
</dbReference>
<keyword evidence="16 23" id="KW-0067">ATP-binding</keyword>
<evidence type="ECO:0000256" key="13">
    <source>
        <dbReference type="ARBA" id="ARBA00022737"/>
    </source>
</evidence>
<feature type="signal peptide" evidence="25">
    <location>
        <begin position="1"/>
        <end position="31"/>
    </location>
</feature>
<accession>A0ABD3CRE6</accession>
<dbReference type="Proteomes" id="UP001632038">
    <property type="component" value="Unassembled WGS sequence"/>
</dbReference>
<dbReference type="Gene3D" id="3.30.200.20">
    <property type="entry name" value="Phosphorylase Kinase, domain 1"/>
    <property type="match status" value="1"/>
</dbReference>
<dbReference type="SMART" id="SM00220">
    <property type="entry name" value="S_TKc"/>
    <property type="match status" value="1"/>
</dbReference>
<keyword evidence="10" id="KW-0808">Transferase</keyword>
<comment type="catalytic activity">
    <reaction evidence="21">
        <text>L-threonyl-[protein] + ATP = O-phospho-L-threonyl-[protein] + ADP + H(+)</text>
        <dbReference type="Rhea" id="RHEA:46608"/>
        <dbReference type="Rhea" id="RHEA-COMP:11060"/>
        <dbReference type="Rhea" id="RHEA-COMP:11605"/>
        <dbReference type="ChEBI" id="CHEBI:15378"/>
        <dbReference type="ChEBI" id="CHEBI:30013"/>
        <dbReference type="ChEBI" id="CHEBI:30616"/>
        <dbReference type="ChEBI" id="CHEBI:61977"/>
        <dbReference type="ChEBI" id="CHEBI:456216"/>
        <dbReference type="EC" id="2.7.11.1"/>
    </reaction>
</comment>
<keyword evidence="20" id="KW-0325">Glycoprotein</keyword>
<evidence type="ECO:0000256" key="21">
    <source>
        <dbReference type="ARBA" id="ARBA00047899"/>
    </source>
</evidence>
<keyword evidence="13" id="KW-0677">Repeat</keyword>
<evidence type="ECO:0000256" key="12">
    <source>
        <dbReference type="ARBA" id="ARBA00022729"/>
    </source>
</evidence>
<dbReference type="InterPro" id="IPR003591">
    <property type="entry name" value="Leu-rich_rpt_typical-subtyp"/>
</dbReference>
<evidence type="ECO:0000256" key="14">
    <source>
        <dbReference type="ARBA" id="ARBA00022741"/>
    </source>
</evidence>
<proteinExistence type="inferred from homology"/>
<keyword evidence="19" id="KW-0675">Receptor</keyword>
<evidence type="ECO:0000259" key="26">
    <source>
        <dbReference type="PROSITE" id="PS50011"/>
    </source>
</evidence>
<evidence type="ECO:0000256" key="23">
    <source>
        <dbReference type="PROSITE-ProRule" id="PRU10141"/>
    </source>
</evidence>
<dbReference type="GO" id="GO:0005886">
    <property type="term" value="C:plasma membrane"/>
    <property type="evidence" value="ECO:0007669"/>
    <property type="project" value="UniProtKB-SubCell"/>
</dbReference>
<keyword evidence="15" id="KW-0418">Kinase</keyword>
<dbReference type="PROSITE" id="PS51450">
    <property type="entry name" value="LRR"/>
    <property type="match status" value="1"/>
</dbReference>
<evidence type="ECO:0000256" key="11">
    <source>
        <dbReference type="ARBA" id="ARBA00022692"/>
    </source>
</evidence>
<dbReference type="Gene3D" id="3.80.10.10">
    <property type="entry name" value="Ribonuclease Inhibitor"/>
    <property type="match status" value="4"/>
</dbReference>
<dbReference type="PANTHER" id="PTHR48056">
    <property type="entry name" value="LRR RECEPTOR-LIKE SERINE/THREONINE-PROTEIN KINASE-RELATED"/>
    <property type="match status" value="1"/>
</dbReference>
<evidence type="ECO:0000256" key="20">
    <source>
        <dbReference type="ARBA" id="ARBA00023180"/>
    </source>
</evidence>
<dbReference type="FunFam" id="3.80.10.10:FF:000041">
    <property type="entry name" value="LRR receptor-like serine/threonine-protein kinase ERECTA"/>
    <property type="match status" value="1"/>
</dbReference>
<dbReference type="FunFam" id="3.30.200.20:FF:000309">
    <property type="entry name" value="Leucine-rich repeat receptor protein kinase MSP1"/>
    <property type="match status" value="1"/>
</dbReference>
<evidence type="ECO:0000256" key="5">
    <source>
        <dbReference type="ARBA" id="ARBA00012513"/>
    </source>
</evidence>
<dbReference type="Pfam" id="PF13855">
    <property type="entry name" value="LRR_8"/>
    <property type="match status" value="1"/>
</dbReference>
<evidence type="ECO:0000256" key="8">
    <source>
        <dbReference type="ARBA" id="ARBA00022553"/>
    </source>
</evidence>
<dbReference type="InterPro" id="IPR032675">
    <property type="entry name" value="LRR_dom_sf"/>
</dbReference>
<dbReference type="InterPro" id="IPR011009">
    <property type="entry name" value="Kinase-like_dom_sf"/>
</dbReference>
<evidence type="ECO:0000256" key="18">
    <source>
        <dbReference type="ARBA" id="ARBA00023136"/>
    </source>
</evidence>
<dbReference type="FunFam" id="1.10.510.10:FF:000309">
    <property type="entry name" value="Leucine-rich repeat receptor-like protein kinase"/>
    <property type="match status" value="1"/>
</dbReference>
<dbReference type="Pfam" id="PF07714">
    <property type="entry name" value="PK_Tyr_Ser-Thr"/>
    <property type="match status" value="1"/>
</dbReference>
<evidence type="ECO:0000256" key="17">
    <source>
        <dbReference type="ARBA" id="ARBA00022989"/>
    </source>
</evidence>
<name>A0ABD3CRE6_9LAMI</name>
<keyword evidence="17 24" id="KW-1133">Transmembrane helix</keyword>
<dbReference type="Gene3D" id="1.10.510.10">
    <property type="entry name" value="Transferase(Phosphotransferase) domain 1"/>
    <property type="match status" value="1"/>
</dbReference>
<dbReference type="SUPFAM" id="SSF52058">
    <property type="entry name" value="L domain-like"/>
    <property type="match status" value="1"/>
</dbReference>
<evidence type="ECO:0000256" key="1">
    <source>
        <dbReference type="ARBA" id="ARBA00004236"/>
    </source>
</evidence>
<evidence type="ECO:0000256" key="25">
    <source>
        <dbReference type="SAM" id="SignalP"/>
    </source>
</evidence>
<keyword evidence="7" id="KW-0723">Serine/threonine-protein kinase</keyword>
<keyword evidence="9" id="KW-0433">Leucine-rich repeat</keyword>
<dbReference type="InterPro" id="IPR013210">
    <property type="entry name" value="LRR_N_plant-typ"/>
</dbReference>
<dbReference type="EMBL" id="JAVIJP010000032">
    <property type="protein sequence ID" value="KAL3632129.1"/>
    <property type="molecule type" value="Genomic_DNA"/>
</dbReference>
<comment type="catalytic activity">
    <reaction evidence="22">
        <text>L-seryl-[protein] + ATP = O-phospho-L-seryl-[protein] + ADP + H(+)</text>
        <dbReference type="Rhea" id="RHEA:17989"/>
        <dbReference type="Rhea" id="RHEA-COMP:9863"/>
        <dbReference type="Rhea" id="RHEA-COMP:11604"/>
        <dbReference type="ChEBI" id="CHEBI:15378"/>
        <dbReference type="ChEBI" id="CHEBI:29999"/>
        <dbReference type="ChEBI" id="CHEBI:30616"/>
        <dbReference type="ChEBI" id="CHEBI:83421"/>
        <dbReference type="ChEBI" id="CHEBI:456216"/>
        <dbReference type="EC" id="2.7.11.1"/>
    </reaction>
</comment>
<reference evidence="28" key="1">
    <citation type="journal article" date="2024" name="IScience">
        <title>Strigolactones Initiate the Formation of Haustorium-like Structures in Castilleja.</title>
        <authorList>
            <person name="Buerger M."/>
            <person name="Peterson D."/>
            <person name="Chory J."/>
        </authorList>
    </citation>
    <scope>NUCLEOTIDE SEQUENCE [LARGE SCALE GENOMIC DNA]</scope>
</reference>
<dbReference type="SUPFAM" id="SSF56112">
    <property type="entry name" value="Protein kinase-like (PK-like)"/>
    <property type="match status" value="1"/>
</dbReference>
<evidence type="ECO:0000256" key="7">
    <source>
        <dbReference type="ARBA" id="ARBA00022527"/>
    </source>
</evidence>
<dbReference type="PROSITE" id="PS00108">
    <property type="entry name" value="PROTEIN_KINASE_ST"/>
    <property type="match status" value="1"/>
</dbReference>
<evidence type="ECO:0000313" key="28">
    <source>
        <dbReference type="Proteomes" id="UP001632038"/>
    </source>
</evidence>
<dbReference type="AlphaFoldDB" id="A0ABD3CRE6"/>
<dbReference type="Pfam" id="PF08263">
    <property type="entry name" value="LRRNT_2"/>
    <property type="match status" value="1"/>
</dbReference>
<feature type="chain" id="PRO_5044852940" description="non-specific serine/threonine protein kinase" evidence="25">
    <location>
        <begin position="32"/>
        <end position="1060"/>
    </location>
</feature>
<evidence type="ECO:0000256" key="24">
    <source>
        <dbReference type="SAM" id="Phobius"/>
    </source>
</evidence>
<keyword evidence="28" id="KW-1185">Reference proteome</keyword>
<dbReference type="SUPFAM" id="SSF52047">
    <property type="entry name" value="RNI-like"/>
    <property type="match status" value="1"/>
</dbReference>
<dbReference type="InterPro" id="IPR017441">
    <property type="entry name" value="Protein_kinase_ATP_BS"/>
</dbReference>
<comment type="similarity">
    <text evidence="4">Belongs to the RLP family.</text>
</comment>
<evidence type="ECO:0000256" key="4">
    <source>
        <dbReference type="ARBA" id="ARBA00009592"/>
    </source>
</evidence>
<dbReference type="InterPro" id="IPR001245">
    <property type="entry name" value="Ser-Thr/Tyr_kinase_cat_dom"/>
</dbReference>
<dbReference type="Pfam" id="PF00560">
    <property type="entry name" value="LRR_1"/>
    <property type="match status" value="6"/>
</dbReference>
<dbReference type="EC" id="2.7.11.1" evidence="5"/>
<keyword evidence="11 24" id="KW-0812">Transmembrane</keyword>
<feature type="domain" description="Protein kinase" evidence="26">
    <location>
        <begin position="779"/>
        <end position="1050"/>
    </location>
</feature>
<evidence type="ECO:0000256" key="19">
    <source>
        <dbReference type="ARBA" id="ARBA00023170"/>
    </source>
</evidence>
<evidence type="ECO:0000256" key="9">
    <source>
        <dbReference type="ARBA" id="ARBA00022614"/>
    </source>
</evidence>
<keyword evidence="6" id="KW-1003">Cell membrane</keyword>
<protein>
    <recommendedName>
        <fullName evidence="5">non-specific serine/threonine protein kinase</fullName>
        <ecNumber evidence="5">2.7.11.1</ecNumber>
    </recommendedName>
</protein>